<dbReference type="Proteomes" id="UP000523447">
    <property type="component" value="Unassembled WGS sequence"/>
</dbReference>
<organism evidence="1 2">
    <name type="scientific">Nocardia veterana</name>
    <dbReference type="NCBI Taxonomy" id="132249"/>
    <lineage>
        <taxon>Bacteria</taxon>
        <taxon>Bacillati</taxon>
        <taxon>Actinomycetota</taxon>
        <taxon>Actinomycetes</taxon>
        <taxon>Mycobacteriales</taxon>
        <taxon>Nocardiaceae</taxon>
        <taxon>Nocardia</taxon>
    </lineage>
</organism>
<proteinExistence type="predicted"/>
<evidence type="ECO:0000313" key="1">
    <source>
        <dbReference type="EMBL" id="NKY89736.1"/>
    </source>
</evidence>
<dbReference type="EMBL" id="JAAXPE010000059">
    <property type="protein sequence ID" value="NKY89736.1"/>
    <property type="molecule type" value="Genomic_DNA"/>
</dbReference>
<gene>
    <name evidence="1" type="ORF">HGA07_29620</name>
</gene>
<name>A0A7X6RKX3_9NOCA</name>
<sequence length="95" mass="10427">MSEVRFILPGNWQTLTGRDMSDIRCTDVETLGEALRWLATEYPAVAARVLTSEGTIPRYATVALDNERVTTADGLDTPLTRPQHEVCVLSAFMGG</sequence>
<dbReference type="InterPro" id="IPR012675">
    <property type="entry name" value="Beta-grasp_dom_sf"/>
</dbReference>
<keyword evidence="2" id="KW-1185">Reference proteome</keyword>
<dbReference type="Gene3D" id="3.10.20.30">
    <property type="match status" value="1"/>
</dbReference>
<dbReference type="AlphaFoldDB" id="A0A7X6RKX3"/>
<dbReference type="SUPFAM" id="SSF54285">
    <property type="entry name" value="MoaD/ThiS"/>
    <property type="match status" value="1"/>
</dbReference>
<evidence type="ECO:0000313" key="2">
    <source>
        <dbReference type="Proteomes" id="UP000523447"/>
    </source>
</evidence>
<dbReference type="InterPro" id="IPR016155">
    <property type="entry name" value="Mopterin_synth/thiamin_S_b"/>
</dbReference>
<protein>
    <submittedName>
        <fullName evidence="1">MoaD/ThiS family protein</fullName>
    </submittedName>
</protein>
<comment type="caution">
    <text evidence="1">The sequence shown here is derived from an EMBL/GenBank/DDBJ whole genome shotgun (WGS) entry which is preliminary data.</text>
</comment>
<accession>A0A7X6RKX3</accession>
<dbReference type="RefSeq" id="WP_040719212.1">
    <property type="nucleotide sequence ID" value="NZ_CAWPHS010000055.1"/>
</dbReference>
<reference evidence="1 2" key="1">
    <citation type="submission" date="2020-04" db="EMBL/GenBank/DDBJ databases">
        <title>MicrobeNet Type strains.</title>
        <authorList>
            <person name="Nicholson A.C."/>
        </authorList>
    </citation>
    <scope>NUCLEOTIDE SEQUENCE [LARGE SCALE GENOMIC DNA]</scope>
    <source>
        <strain evidence="1 2">DSM 44445</strain>
    </source>
</reference>